<accession>A0AAX6PCN8</accession>
<dbReference type="Proteomes" id="UP000694906">
    <property type="component" value="Unplaced"/>
</dbReference>
<reference evidence="2" key="1">
    <citation type="submission" date="2025-08" db="UniProtKB">
        <authorList>
            <consortium name="RefSeq"/>
        </authorList>
    </citation>
    <scope>IDENTIFICATION</scope>
</reference>
<name>A0AAX6PCN8_HETGA</name>
<evidence type="ECO:0000313" key="2">
    <source>
        <dbReference type="RefSeq" id="XP_004848796.1"/>
    </source>
</evidence>
<protein>
    <submittedName>
        <fullName evidence="2">Protein STPG3 isoform X1</fullName>
    </submittedName>
</protein>
<proteinExistence type="predicted"/>
<keyword evidence="1" id="KW-1185">Reference proteome</keyword>
<dbReference type="AlphaFoldDB" id="A0AAX6PCN8"/>
<evidence type="ECO:0000313" key="1">
    <source>
        <dbReference type="Proteomes" id="UP000694906"/>
    </source>
</evidence>
<sequence length="333" mass="36276">MNFDQKAVKFLANFYINGGKHWTHGPLRQKRPEAALLSWDADEKSPTSPKRTPMGWRSFVGSTGECPLTRTRTLRGLLLEQRPPLLADPDVPGPAEYAPRAFLREICPHLHYSIGCRHPGPDSGGRRAWHSAWLQSESPFTRKVDFNLERQWPSPADHVPPSPPVGPAFSFGVRARPGPLRVQTPSARFLVQGPPRVPGEQRPGPTAYDVRAGCRLQRPRPPAFSRSGSPAFAAGLRACKEVRGRLGLARPCCARTGGAGLGVGRAVLVGSQALSLQLARLVRPPTTWRTATTRASPPLLGWSSRVYAGPSATTRALSARSRARWALPALLVT</sequence>
<dbReference type="GeneID" id="101711036"/>
<dbReference type="CTD" id="441476"/>
<gene>
    <name evidence="2" type="primary">Stpg3</name>
</gene>
<dbReference type="RefSeq" id="XP_004848796.1">
    <property type="nucleotide sequence ID" value="XM_004848739.3"/>
</dbReference>
<dbReference type="KEGG" id="hgl:101711036"/>
<organism evidence="1 2">
    <name type="scientific">Heterocephalus glaber</name>
    <name type="common">Naked mole rat</name>
    <dbReference type="NCBI Taxonomy" id="10181"/>
    <lineage>
        <taxon>Eukaryota</taxon>
        <taxon>Metazoa</taxon>
        <taxon>Chordata</taxon>
        <taxon>Craniata</taxon>
        <taxon>Vertebrata</taxon>
        <taxon>Euteleostomi</taxon>
        <taxon>Mammalia</taxon>
        <taxon>Eutheria</taxon>
        <taxon>Euarchontoglires</taxon>
        <taxon>Glires</taxon>
        <taxon>Rodentia</taxon>
        <taxon>Hystricomorpha</taxon>
        <taxon>Bathyergidae</taxon>
        <taxon>Heterocephalus</taxon>
    </lineage>
</organism>